<organism evidence="1">
    <name type="scientific">Anguilla anguilla</name>
    <name type="common">European freshwater eel</name>
    <name type="synonym">Muraena anguilla</name>
    <dbReference type="NCBI Taxonomy" id="7936"/>
    <lineage>
        <taxon>Eukaryota</taxon>
        <taxon>Metazoa</taxon>
        <taxon>Chordata</taxon>
        <taxon>Craniata</taxon>
        <taxon>Vertebrata</taxon>
        <taxon>Euteleostomi</taxon>
        <taxon>Actinopterygii</taxon>
        <taxon>Neopterygii</taxon>
        <taxon>Teleostei</taxon>
        <taxon>Anguilliformes</taxon>
        <taxon>Anguillidae</taxon>
        <taxon>Anguilla</taxon>
    </lineage>
</organism>
<proteinExistence type="predicted"/>
<accession>A0A0E9SSQ0</accession>
<protein>
    <submittedName>
        <fullName evidence="1">Uncharacterized protein</fullName>
    </submittedName>
</protein>
<name>A0A0E9SSQ0_ANGAN</name>
<evidence type="ECO:0000313" key="1">
    <source>
        <dbReference type="EMBL" id="JAH43700.1"/>
    </source>
</evidence>
<reference evidence="1" key="2">
    <citation type="journal article" date="2015" name="Fish Shellfish Immunol.">
        <title>Early steps in the European eel (Anguilla anguilla)-Vibrio vulnificus interaction in the gills: Role of the RtxA13 toxin.</title>
        <authorList>
            <person name="Callol A."/>
            <person name="Pajuelo D."/>
            <person name="Ebbesson L."/>
            <person name="Teles M."/>
            <person name="MacKenzie S."/>
            <person name="Amaro C."/>
        </authorList>
    </citation>
    <scope>NUCLEOTIDE SEQUENCE</scope>
</reference>
<dbReference type="AlphaFoldDB" id="A0A0E9SSQ0"/>
<reference evidence="1" key="1">
    <citation type="submission" date="2014-11" db="EMBL/GenBank/DDBJ databases">
        <authorList>
            <person name="Amaro Gonzalez C."/>
        </authorList>
    </citation>
    <scope>NUCLEOTIDE SEQUENCE</scope>
</reference>
<dbReference type="EMBL" id="GBXM01064877">
    <property type="protein sequence ID" value="JAH43700.1"/>
    <property type="molecule type" value="Transcribed_RNA"/>
</dbReference>
<sequence length="49" mass="5720">MTWGGGVELPDPYRLSHAERMMSMSVFVCVRELLILSLWEPNVLTRIER</sequence>